<dbReference type="AlphaFoldDB" id="A0A9N7V8L8"/>
<organism evidence="2 3">
    <name type="scientific">Pleuronectes platessa</name>
    <name type="common">European plaice</name>
    <dbReference type="NCBI Taxonomy" id="8262"/>
    <lineage>
        <taxon>Eukaryota</taxon>
        <taxon>Metazoa</taxon>
        <taxon>Chordata</taxon>
        <taxon>Craniata</taxon>
        <taxon>Vertebrata</taxon>
        <taxon>Euteleostomi</taxon>
        <taxon>Actinopterygii</taxon>
        <taxon>Neopterygii</taxon>
        <taxon>Teleostei</taxon>
        <taxon>Neoteleostei</taxon>
        <taxon>Acanthomorphata</taxon>
        <taxon>Carangaria</taxon>
        <taxon>Pleuronectiformes</taxon>
        <taxon>Pleuronectoidei</taxon>
        <taxon>Pleuronectidae</taxon>
        <taxon>Pleuronectes</taxon>
    </lineage>
</organism>
<sequence length="158" mass="18681">MSQMHSFQAEQNLLHLQIMEEVRCLCKSAAEEKMLLQREVEELTSQLLLQNENEDVKHQESQEDRDEEKRQEKKWGEEQQEKEEEKWREEAGGEEPVEKPADETVLNNQQESLSDALPASEPVETELSEEMPKKKNLQSGKKIRQHLGLRRRKEQHHN</sequence>
<evidence type="ECO:0000313" key="2">
    <source>
        <dbReference type="EMBL" id="CAB1444023.1"/>
    </source>
</evidence>
<gene>
    <name evidence="2" type="ORF">PLEPLA_LOCUS31739</name>
</gene>
<evidence type="ECO:0000313" key="3">
    <source>
        <dbReference type="Proteomes" id="UP001153269"/>
    </source>
</evidence>
<accession>A0A9N7V8L8</accession>
<feature type="region of interest" description="Disordered" evidence="1">
    <location>
        <begin position="48"/>
        <end position="158"/>
    </location>
</feature>
<comment type="caution">
    <text evidence="2">The sequence shown here is derived from an EMBL/GenBank/DDBJ whole genome shotgun (WGS) entry which is preliminary data.</text>
</comment>
<reference evidence="2" key="1">
    <citation type="submission" date="2020-03" db="EMBL/GenBank/DDBJ databases">
        <authorList>
            <person name="Weist P."/>
        </authorList>
    </citation>
    <scope>NUCLEOTIDE SEQUENCE</scope>
</reference>
<dbReference type="Proteomes" id="UP001153269">
    <property type="component" value="Unassembled WGS sequence"/>
</dbReference>
<evidence type="ECO:0000256" key="1">
    <source>
        <dbReference type="SAM" id="MobiDB-lite"/>
    </source>
</evidence>
<feature type="compositionally biased region" description="Basic and acidic residues" evidence="1">
    <location>
        <begin position="54"/>
        <end position="102"/>
    </location>
</feature>
<feature type="compositionally biased region" description="Basic residues" evidence="1">
    <location>
        <begin position="141"/>
        <end position="158"/>
    </location>
</feature>
<protein>
    <submittedName>
        <fullName evidence="2">Uncharacterized protein</fullName>
    </submittedName>
</protein>
<proteinExistence type="predicted"/>
<name>A0A9N7V8L8_PLEPL</name>
<dbReference type="EMBL" id="CADEAL010003268">
    <property type="protein sequence ID" value="CAB1444023.1"/>
    <property type="molecule type" value="Genomic_DNA"/>
</dbReference>
<keyword evidence="3" id="KW-1185">Reference proteome</keyword>